<accession>A0A1H2PWD7</accession>
<proteinExistence type="inferred from homology"/>
<dbReference type="Gene3D" id="1.10.10.10">
    <property type="entry name" value="Winged helix-like DNA-binding domain superfamily/Winged helix DNA-binding domain"/>
    <property type="match status" value="1"/>
</dbReference>
<dbReference type="InterPro" id="IPR036388">
    <property type="entry name" value="WH-like_DNA-bd_sf"/>
</dbReference>
<dbReference type="Gene3D" id="3.40.190.10">
    <property type="entry name" value="Periplasmic binding protein-like II"/>
    <property type="match status" value="2"/>
</dbReference>
<dbReference type="Proteomes" id="UP000243719">
    <property type="component" value="Unassembled WGS sequence"/>
</dbReference>
<keyword evidence="2" id="KW-0805">Transcription regulation</keyword>
<dbReference type="InterPro" id="IPR036390">
    <property type="entry name" value="WH_DNA-bd_sf"/>
</dbReference>
<dbReference type="GO" id="GO:0003700">
    <property type="term" value="F:DNA-binding transcription factor activity"/>
    <property type="evidence" value="ECO:0007669"/>
    <property type="project" value="InterPro"/>
</dbReference>
<dbReference type="OrthoDB" id="5292387at2"/>
<dbReference type="STRING" id="1770053.SAMN05216551_113153"/>
<evidence type="ECO:0000256" key="1">
    <source>
        <dbReference type="ARBA" id="ARBA00009437"/>
    </source>
</evidence>
<dbReference type="RefSeq" id="WP_091912138.1">
    <property type="nucleotide sequence ID" value="NZ_FNLO01000013.1"/>
</dbReference>
<dbReference type="FunFam" id="1.10.10.10:FF:000001">
    <property type="entry name" value="LysR family transcriptional regulator"/>
    <property type="match status" value="1"/>
</dbReference>
<dbReference type="AlphaFoldDB" id="A0A1H2PWD7"/>
<evidence type="ECO:0000259" key="5">
    <source>
        <dbReference type="PROSITE" id="PS50931"/>
    </source>
</evidence>
<evidence type="ECO:0000256" key="3">
    <source>
        <dbReference type="ARBA" id="ARBA00023125"/>
    </source>
</evidence>
<dbReference type="Pfam" id="PF03466">
    <property type="entry name" value="LysR_substrate"/>
    <property type="match status" value="1"/>
</dbReference>
<dbReference type="PANTHER" id="PTHR30346:SF0">
    <property type="entry name" value="HCA OPERON TRANSCRIPTIONAL ACTIVATOR HCAR"/>
    <property type="match status" value="1"/>
</dbReference>
<organism evidence="6 7">
    <name type="scientific">Chitinasiproducens palmae</name>
    <dbReference type="NCBI Taxonomy" id="1770053"/>
    <lineage>
        <taxon>Bacteria</taxon>
        <taxon>Pseudomonadati</taxon>
        <taxon>Pseudomonadota</taxon>
        <taxon>Betaproteobacteria</taxon>
        <taxon>Burkholderiales</taxon>
        <taxon>Burkholderiaceae</taxon>
        <taxon>Chitinasiproducens</taxon>
    </lineage>
</organism>
<dbReference type="InterPro" id="IPR000847">
    <property type="entry name" value="LysR_HTH_N"/>
</dbReference>
<comment type="similarity">
    <text evidence="1">Belongs to the LysR transcriptional regulatory family.</text>
</comment>
<dbReference type="GO" id="GO:0003677">
    <property type="term" value="F:DNA binding"/>
    <property type="evidence" value="ECO:0007669"/>
    <property type="project" value="UniProtKB-KW"/>
</dbReference>
<evidence type="ECO:0000256" key="2">
    <source>
        <dbReference type="ARBA" id="ARBA00023015"/>
    </source>
</evidence>
<dbReference type="EMBL" id="FNLO01000013">
    <property type="protein sequence ID" value="SDV50837.1"/>
    <property type="molecule type" value="Genomic_DNA"/>
</dbReference>
<name>A0A1H2PWD7_9BURK</name>
<keyword evidence="3 6" id="KW-0238">DNA-binding</keyword>
<gene>
    <name evidence="6" type="ORF">SAMN05216551_113153</name>
</gene>
<keyword evidence="7" id="KW-1185">Reference proteome</keyword>
<dbReference type="SUPFAM" id="SSF53850">
    <property type="entry name" value="Periplasmic binding protein-like II"/>
    <property type="match status" value="1"/>
</dbReference>
<reference evidence="7" key="1">
    <citation type="submission" date="2016-09" db="EMBL/GenBank/DDBJ databases">
        <authorList>
            <person name="Varghese N."/>
            <person name="Submissions S."/>
        </authorList>
    </citation>
    <scope>NUCLEOTIDE SEQUENCE [LARGE SCALE GENOMIC DNA]</scope>
    <source>
        <strain evidence="7">JS23</strain>
    </source>
</reference>
<dbReference type="GO" id="GO:0032993">
    <property type="term" value="C:protein-DNA complex"/>
    <property type="evidence" value="ECO:0007669"/>
    <property type="project" value="TreeGrafter"/>
</dbReference>
<dbReference type="InterPro" id="IPR005119">
    <property type="entry name" value="LysR_subst-bd"/>
</dbReference>
<dbReference type="PROSITE" id="PS50931">
    <property type="entry name" value="HTH_LYSR"/>
    <property type="match status" value="1"/>
</dbReference>
<protein>
    <submittedName>
        <fullName evidence="6">DNA-binding transcriptional regulator, LysR family</fullName>
    </submittedName>
</protein>
<evidence type="ECO:0000313" key="7">
    <source>
        <dbReference type="Proteomes" id="UP000243719"/>
    </source>
</evidence>
<feature type="domain" description="HTH lysR-type" evidence="5">
    <location>
        <begin position="23"/>
        <end position="80"/>
    </location>
</feature>
<dbReference type="PRINTS" id="PR00039">
    <property type="entry name" value="HTHLYSR"/>
</dbReference>
<dbReference type="Pfam" id="PF00126">
    <property type="entry name" value="HTH_1"/>
    <property type="match status" value="1"/>
</dbReference>
<keyword evidence="4" id="KW-0804">Transcription</keyword>
<evidence type="ECO:0000313" key="6">
    <source>
        <dbReference type="EMBL" id="SDV50837.1"/>
    </source>
</evidence>
<dbReference type="PANTHER" id="PTHR30346">
    <property type="entry name" value="TRANSCRIPTIONAL DUAL REGULATOR HCAR-RELATED"/>
    <property type="match status" value="1"/>
</dbReference>
<evidence type="ECO:0000256" key="4">
    <source>
        <dbReference type="ARBA" id="ARBA00023163"/>
    </source>
</evidence>
<sequence>MRCPLQSAQCGSLSEASFLGRHLTLRQLRCFIAVAEELHFGRAAMRLCVDQSPLSRTIRELEEELGAKLFVRTTRRTELTLAGERLVAAVPRVFRAIDQARDAVRAAVTGREGELRVGLAGSVPAARLAALMAACSQEAPQIKLLFVEVLPEDLPGRLVDGDFDVGLSQVVQPCEALLVRPAWVEGIHVVMRIGHALSMRRRVGIEDLAHLPIVLGDGQLPPVTMNSLEAELRTAAADALQLQHAKTFELLIALVASGHAVSLMNACCAKTYRCEGVVSRPVNCTPRTITTWLVRRREDASEAVARFEQHVLARRCRHPSRG</sequence>
<dbReference type="SUPFAM" id="SSF46785">
    <property type="entry name" value="Winged helix' DNA-binding domain"/>
    <property type="match status" value="1"/>
</dbReference>